<evidence type="ECO:0000256" key="4">
    <source>
        <dbReference type="PROSITE-ProRule" id="PRU00192"/>
    </source>
</evidence>
<dbReference type="PANTHER" id="PTHR23113">
    <property type="entry name" value="GUANINE NUCLEOTIDE EXCHANGE FACTOR"/>
    <property type="match status" value="1"/>
</dbReference>
<evidence type="ECO:0000259" key="7">
    <source>
        <dbReference type="PROSITE" id="PS50009"/>
    </source>
</evidence>
<dbReference type="Gene3D" id="1.20.870.10">
    <property type="entry name" value="Son of sevenless (SoS) protein Chain: S domain 1"/>
    <property type="match status" value="1"/>
</dbReference>
<feature type="compositionally biased region" description="Polar residues" evidence="5">
    <location>
        <begin position="1276"/>
        <end position="1286"/>
    </location>
</feature>
<feature type="domain" description="SH3" evidence="6">
    <location>
        <begin position="90"/>
        <end position="151"/>
    </location>
</feature>
<dbReference type="PANTHER" id="PTHR23113:SF354">
    <property type="entry name" value="BUD SITE SELECTION PROTEIN 5"/>
    <property type="match status" value="1"/>
</dbReference>
<dbReference type="PROSITE" id="PS50002">
    <property type="entry name" value="SH3"/>
    <property type="match status" value="1"/>
</dbReference>
<dbReference type="GO" id="GO:0005085">
    <property type="term" value="F:guanyl-nucleotide exchange factor activity"/>
    <property type="evidence" value="ECO:0007669"/>
    <property type="project" value="UniProtKB-KW"/>
</dbReference>
<evidence type="ECO:0000256" key="5">
    <source>
        <dbReference type="SAM" id="MobiDB-lite"/>
    </source>
</evidence>
<feature type="region of interest" description="Disordered" evidence="5">
    <location>
        <begin position="164"/>
        <end position="206"/>
    </location>
</feature>
<feature type="compositionally biased region" description="Pro residues" evidence="5">
    <location>
        <begin position="726"/>
        <end position="736"/>
    </location>
</feature>
<dbReference type="Gene3D" id="1.10.840.10">
    <property type="entry name" value="Ras guanine-nucleotide exchange factors catalytic domain"/>
    <property type="match status" value="1"/>
</dbReference>
<accession>A0AAW0FXW5</accession>
<evidence type="ECO:0000256" key="1">
    <source>
        <dbReference type="ARBA" id="ARBA00022443"/>
    </source>
</evidence>
<feature type="compositionally biased region" description="Basic and acidic residues" evidence="5">
    <location>
        <begin position="409"/>
        <end position="419"/>
    </location>
</feature>
<sequence>MPPSHLRIDTSVTGYAGPSSGRGLPSSSLRSAKSEGRLRSASTSSSTSAASHALSKASSSTKALSPHWASSFDNHTSSAHESDSADEASGSPEYVLAMHDFAPQHQNETCLAFRAGQVIHVLNRDSSGWWDGELDGRRGWFPSNYVTSDVGLLTEEELPKINRARNGMGHSHTTSTVSAASWTSAKSHKSNKSNTFVRTDHQPMPNENNSTDAYCPPLMVPLLQAISLLQNAVKSNRVPHYQPATACILSSVRTVLSEIGCLARDAPFLKQHPALARERKRILSGLASLVSQAKKSSVEGLDDQDRELEVESLVRLAGQLFSLVRGFLVIAVQSGLNVQPSSKTPSTDSGGRWGSQEDTLIRSDDGANPFLDNGMPWETKGTTNGIVERPRNRTRESTATPKASMRARSMGDLRSRVRDEQDENIPALPISPLHKKPYSAVTPRRFASTSGTTVGHRAVQPSVSSVSSTSSCSSNDSIGTPPTPMFPTGPSTTPTVMEALRHTHDNYLSTIAAFIGYAHSHSRASHASSTGHMYDLVREIVEMVCKLLTIVEAVLRHPDIPLQKSQDLRIAKDGLYNVTSTLADSVRMLTTAQNPDVSEEEEKQKLLHSATTALKAGSDCVNAVKKCLQRSTGERPLVINLPGVGEVDPSSYTPSKFSHHPMKASLRDASSMNALRELYRSNGLSGEEEEDMTIGAQTMSFGEDTVRLNGVSQQEVEKPRLEIPIPSSPSPSPSPVPASAIDDKPLPPIRPSLDNNSLRPSSPTSFAPTEDDRTTWEGSHHRHQGSSTTSLEEKLFKGELPAVPEDDAASFTRHDPIAWVLSHDHSPEDVAYNSEGQLVGASLPALVERMTPHDSLVEPPFAAVFFLTFRQFTSPAELLESLIARYNIMPPPMMQDPADLQFWQQRKGIPVRLRVSNFIKTWLESYWRPEMDNVVLDHLLKFTQEGLSEIFPVPSQRILELVNQWLTSPESTVSLRIDRMREARPLMVSPSEIPRPNVNRSLFSALKHKNYANVTLTDFDTAELARQLTTMECALYCTIQPEEVLETGQQGITAKNVKAVTSLSTVITGWVAESILAEPDTKKRTTLVKFFIKVADRCTAMQNFSTPRSILAALDSSTISRLHQTWSGLPQKNRLQLESIRTLADHARNYHMYRQRLRNTAPPAVPFLGLYLTDITFCREGNPSHRASPKNPDKKLLNFNKYHKLARIVQDMQRFQIPYNIKEIPEIQEYLKFAFEHSKRSGDIQDLYRRSLMVEPRRPADMPPTSDVSKLFGWATRSQPTPISAS</sequence>
<feature type="region of interest" description="Disordered" evidence="5">
    <location>
        <begin position="712"/>
        <end position="792"/>
    </location>
</feature>
<feature type="compositionally biased region" description="Polar residues" evidence="5">
    <location>
        <begin position="338"/>
        <end position="349"/>
    </location>
</feature>
<name>A0AAW0FXW5_9APHY</name>
<dbReference type="CDD" id="cd11883">
    <property type="entry name" value="SH3_Sdc25"/>
    <property type="match status" value="1"/>
</dbReference>
<dbReference type="PRINTS" id="PR00452">
    <property type="entry name" value="SH3DOMAIN"/>
</dbReference>
<dbReference type="GO" id="GO:0005886">
    <property type="term" value="C:plasma membrane"/>
    <property type="evidence" value="ECO:0007669"/>
    <property type="project" value="TreeGrafter"/>
</dbReference>
<dbReference type="CDD" id="cd00155">
    <property type="entry name" value="RasGEF"/>
    <property type="match status" value="1"/>
</dbReference>
<dbReference type="SMART" id="SM00326">
    <property type="entry name" value="SH3"/>
    <property type="match status" value="1"/>
</dbReference>
<feature type="region of interest" description="Disordered" evidence="5">
    <location>
        <begin position="448"/>
        <end position="490"/>
    </location>
</feature>
<feature type="compositionally biased region" description="Polar residues" evidence="5">
    <location>
        <begin position="753"/>
        <end position="767"/>
    </location>
</feature>
<dbReference type="SUPFAM" id="SSF50044">
    <property type="entry name" value="SH3-domain"/>
    <property type="match status" value="1"/>
</dbReference>
<reference evidence="9 10" key="1">
    <citation type="submission" date="2022-09" db="EMBL/GenBank/DDBJ databases">
        <authorList>
            <person name="Palmer J.M."/>
        </authorList>
    </citation>
    <scope>NUCLEOTIDE SEQUENCE [LARGE SCALE GENOMIC DNA]</scope>
    <source>
        <strain evidence="9 10">DSM 7382</strain>
    </source>
</reference>
<dbReference type="EMBL" id="JASBNA010000040">
    <property type="protein sequence ID" value="KAK7681580.1"/>
    <property type="molecule type" value="Genomic_DNA"/>
</dbReference>
<keyword evidence="2 3" id="KW-0344">Guanine-nucleotide releasing factor</keyword>
<feature type="compositionally biased region" description="Low complexity" evidence="5">
    <location>
        <begin position="171"/>
        <end position="185"/>
    </location>
</feature>
<feature type="compositionally biased region" description="Low complexity" evidence="5">
    <location>
        <begin position="40"/>
        <end position="65"/>
    </location>
</feature>
<evidence type="ECO:0000256" key="3">
    <source>
        <dbReference type="PROSITE-ProRule" id="PRU00168"/>
    </source>
</evidence>
<dbReference type="InterPro" id="IPR036028">
    <property type="entry name" value="SH3-like_dom_sf"/>
</dbReference>
<dbReference type="Proteomes" id="UP001385951">
    <property type="component" value="Unassembled WGS sequence"/>
</dbReference>
<dbReference type="PROSITE" id="PS00720">
    <property type="entry name" value="RASGEF"/>
    <property type="match status" value="1"/>
</dbReference>
<evidence type="ECO:0000256" key="2">
    <source>
        <dbReference type="ARBA" id="ARBA00022658"/>
    </source>
</evidence>
<dbReference type="Pfam" id="PF00617">
    <property type="entry name" value="RasGEF"/>
    <property type="match status" value="1"/>
</dbReference>
<dbReference type="SMART" id="SM00229">
    <property type="entry name" value="RasGEFN"/>
    <property type="match status" value="1"/>
</dbReference>
<dbReference type="Pfam" id="PF07653">
    <property type="entry name" value="SH3_2"/>
    <property type="match status" value="1"/>
</dbReference>
<dbReference type="CDD" id="cd06224">
    <property type="entry name" value="REM"/>
    <property type="match status" value="1"/>
</dbReference>
<feature type="region of interest" description="Disordered" evidence="5">
    <location>
        <begin position="1258"/>
        <end position="1286"/>
    </location>
</feature>
<dbReference type="SUPFAM" id="SSF48366">
    <property type="entry name" value="Ras GEF"/>
    <property type="match status" value="1"/>
</dbReference>
<dbReference type="InterPro" id="IPR000651">
    <property type="entry name" value="Ras-like_Gua-exchang_fac_N"/>
</dbReference>
<evidence type="ECO:0000313" key="9">
    <source>
        <dbReference type="EMBL" id="KAK7681580.1"/>
    </source>
</evidence>
<dbReference type="InterPro" id="IPR019804">
    <property type="entry name" value="Ras_G-nucl-exch_fac_CS"/>
</dbReference>
<dbReference type="InterPro" id="IPR023578">
    <property type="entry name" value="Ras_GEF_dom_sf"/>
</dbReference>
<keyword evidence="1 4" id="KW-0728">SH3 domain</keyword>
<feature type="region of interest" description="Disordered" evidence="5">
    <location>
        <begin position="1"/>
        <end position="90"/>
    </location>
</feature>
<gene>
    <name evidence="9" type="ORF">QCA50_015313</name>
</gene>
<dbReference type="InterPro" id="IPR001895">
    <property type="entry name" value="RASGEF_cat_dom"/>
</dbReference>
<dbReference type="PROSITE" id="PS50212">
    <property type="entry name" value="RASGEF_NTER"/>
    <property type="match status" value="1"/>
</dbReference>
<comment type="caution">
    <text evidence="9">The sequence shown here is derived from an EMBL/GenBank/DDBJ whole genome shotgun (WGS) entry which is preliminary data.</text>
</comment>
<proteinExistence type="predicted"/>
<feature type="compositionally biased region" description="Low complexity" evidence="5">
    <location>
        <begin position="18"/>
        <end position="31"/>
    </location>
</feature>
<evidence type="ECO:0008006" key="11">
    <source>
        <dbReference type="Google" id="ProtNLM"/>
    </source>
</evidence>
<feature type="compositionally biased region" description="Low complexity" evidence="5">
    <location>
        <begin position="462"/>
        <end position="477"/>
    </location>
</feature>
<feature type="compositionally biased region" description="Basic and acidic residues" evidence="5">
    <location>
        <begin position="770"/>
        <end position="779"/>
    </location>
</feature>
<keyword evidence="10" id="KW-1185">Reference proteome</keyword>
<evidence type="ECO:0000313" key="10">
    <source>
        <dbReference type="Proteomes" id="UP001385951"/>
    </source>
</evidence>
<dbReference type="InterPro" id="IPR008937">
    <property type="entry name" value="Ras-like_GEF"/>
</dbReference>
<dbReference type="InterPro" id="IPR036964">
    <property type="entry name" value="RASGEF_cat_dom_sf"/>
</dbReference>
<evidence type="ECO:0000259" key="6">
    <source>
        <dbReference type="PROSITE" id="PS50002"/>
    </source>
</evidence>
<feature type="region of interest" description="Disordered" evidence="5">
    <location>
        <begin position="338"/>
        <end position="419"/>
    </location>
</feature>
<feature type="domain" description="Ras-GEF" evidence="7">
    <location>
        <begin position="1020"/>
        <end position="1257"/>
    </location>
</feature>
<evidence type="ECO:0000259" key="8">
    <source>
        <dbReference type="PROSITE" id="PS50212"/>
    </source>
</evidence>
<dbReference type="GO" id="GO:0007265">
    <property type="term" value="P:Ras protein signal transduction"/>
    <property type="evidence" value="ECO:0007669"/>
    <property type="project" value="TreeGrafter"/>
</dbReference>
<dbReference type="InterPro" id="IPR001452">
    <property type="entry name" value="SH3_domain"/>
</dbReference>
<dbReference type="SMART" id="SM00147">
    <property type="entry name" value="RasGEF"/>
    <property type="match status" value="1"/>
</dbReference>
<dbReference type="Gene3D" id="2.30.30.40">
    <property type="entry name" value="SH3 Domains"/>
    <property type="match status" value="1"/>
</dbReference>
<protein>
    <recommendedName>
        <fullName evidence="11">Ras GEF</fullName>
    </recommendedName>
</protein>
<dbReference type="PROSITE" id="PS50009">
    <property type="entry name" value="RASGEF_CAT"/>
    <property type="match status" value="1"/>
</dbReference>
<organism evidence="9 10">
    <name type="scientific">Cerrena zonata</name>
    <dbReference type="NCBI Taxonomy" id="2478898"/>
    <lineage>
        <taxon>Eukaryota</taxon>
        <taxon>Fungi</taxon>
        <taxon>Dikarya</taxon>
        <taxon>Basidiomycota</taxon>
        <taxon>Agaricomycotina</taxon>
        <taxon>Agaricomycetes</taxon>
        <taxon>Polyporales</taxon>
        <taxon>Cerrenaceae</taxon>
        <taxon>Cerrena</taxon>
    </lineage>
</organism>
<feature type="domain" description="N-terminal Ras-GEF" evidence="8">
    <location>
        <begin position="834"/>
        <end position="966"/>
    </location>
</feature>
<dbReference type="Pfam" id="PF00618">
    <property type="entry name" value="RasGEF_N"/>
    <property type="match status" value="1"/>
</dbReference>